<dbReference type="SUPFAM" id="SSF55781">
    <property type="entry name" value="GAF domain-like"/>
    <property type="match status" value="2"/>
</dbReference>
<comment type="catalytic activity">
    <reaction evidence="1">
        <text>ATP + protein L-histidine = ADP + protein N-phospho-L-histidine.</text>
        <dbReference type="EC" id="2.7.13.3"/>
    </reaction>
</comment>
<dbReference type="Gene3D" id="3.30.565.10">
    <property type="entry name" value="Histidine kinase-like ATPase, C-terminal domain"/>
    <property type="match status" value="1"/>
</dbReference>
<evidence type="ECO:0000256" key="9">
    <source>
        <dbReference type="ARBA" id="ARBA00022991"/>
    </source>
</evidence>
<dbReference type="Gene3D" id="3.30.450.20">
    <property type="entry name" value="PAS domain"/>
    <property type="match status" value="5"/>
</dbReference>
<keyword evidence="16" id="KW-1185">Reference proteome</keyword>
<dbReference type="InterPro" id="IPR004358">
    <property type="entry name" value="Sig_transdc_His_kin-like_C"/>
</dbReference>
<dbReference type="InterPro" id="IPR043150">
    <property type="entry name" value="Phytochrome_PHY_sf"/>
</dbReference>
<dbReference type="CDD" id="cd00082">
    <property type="entry name" value="HisKA"/>
    <property type="match status" value="1"/>
</dbReference>
<dbReference type="Pfam" id="PF08448">
    <property type="entry name" value="PAS_4"/>
    <property type="match status" value="1"/>
</dbReference>
<dbReference type="RefSeq" id="WP_113891940.1">
    <property type="nucleotide sequence ID" value="NZ_QNRK01000036.1"/>
</dbReference>
<dbReference type="InterPro" id="IPR016132">
    <property type="entry name" value="Phyto_chromo_attachment"/>
</dbReference>
<dbReference type="SMART" id="SM00387">
    <property type="entry name" value="HATPase_c"/>
    <property type="match status" value="1"/>
</dbReference>
<dbReference type="SUPFAM" id="SSF47384">
    <property type="entry name" value="Homodimeric domain of signal transducing histidine kinase"/>
    <property type="match status" value="1"/>
</dbReference>
<dbReference type="Gene3D" id="1.10.287.130">
    <property type="match status" value="1"/>
</dbReference>
<feature type="domain" description="PAS" evidence="14">
    <location>
        <begin position="629"/>
        <end position="701"/>
    </location>
</feature>
<dbReference type="InterPro" id="IPR000014">
    <property type="entry name" value="PAS"/>
</dbReference>
<evidence type="ECO:0000256" key="5">
    <source>
        <dbReference type="ARBA" id="ARBA00022553"/>
    </source>
</evidence>
<dbReference type="GO" id="GO:0009881">
    <property type="term" value="F:photoreceptor activity"/>
    <property type="evidence" value="ECO:0007669"/>
    <property type="project" value="UniProtKB-KW"/>
</dbReference>
<dbReference type="InterPro" id="IPR013654">
    <property type="entry name" value="PAS_2"/>
</dbReference>
<keyword evidence="5" id="KW-0597">Phosphoprotein</keyword>
<dbReference type="PROSITE" id="PS50046">
    <property type="entry name" value="PHYTOCHROME_2"/>
    <property type="match status" value="1"/>
</dbReference>
<dbReference type="PRINTS" id="PR00344">
    <property type="entry name" value="BCTRLSENSOR"/>
</dbReference>
<evidence type="ECO:0000313" key="15">
    <source>
        <dbReference type="EMBL" id="RBP05121.1"/>
    </source>
</evidence>
<evidence type="ECO:0000256" key="7">
    <source>
        <dbReference type="ARBA" id="ARBA00022679"/>
    </source>
</evidence>
<dbReference type="CDD" id="cd00130">
    <property type="entry name" value="PAS"/>
    <property type="match status" value="3"/>
</dbReference>
<evidence type="ECO:0000256" key="3">
    <source>
        <dbReference type="ARBA" id="ARBA00012438"/>
    </source>
</evidence>
<evidence type="ECO:0000256" key="11">
    <source>
        <dbReference type="SAM" id="MobiDB-lite"/>
    </source>
</evidence>
<name>A0A366ERW2_9HYPH</name>
<dbReference type="InterPro" id="IPR003661">
    <property type="entry name" value="HisK_dim/P_dom"/>
</dbReference>
<dbReference type="GO" id="GO:0006355">
    <property type="term" value="P:regulation of DNA-templated transcription"/>
    <property type="evidence" value="ECO:0007669"/>
    <property type="project" value="InterPro"/>
</dbReference>
<dbReference type="GO" id="GO:0009584">
    <property type="term" value="P:detection of visible light"/>
    <property type="evidence" value="ECO:0007669"/>
    <property type="project" value="InterPro"/>
</dbReference>
<dbReference type="NCBIfam" id="TIGR00229">
    <property type="entry name" value="sensory_box"/>
    <property type="match status" value="4"/>
</dbReference>
<evidence type="ECO:0000256" key="6">
    <source>
        <dbReference type="ARBA" id="ARBA00022606"/>
    </source>
</evidence>
<evidence type="ECO:0000259" key="13">
    <source>
        <dbReference type="PROSITE" id="PS50109"/>
    </source>
</evidence>
<dbReference type="InterPro" id="IPR013767">
    <property type="entry name" value="PAS_fold"/>
</dbReference>
<keyword evidence="4" id="KW-0600">Photoreceptor protein</keyword>
<dbReference type="PANTHER" id="PTHR43304">
    <property type="entry name" value="PHYTOCHROME-LIKE PROTEIN CPH1"/>
    <property type="match status" value="1"/>
</dbReference>
<dbReference type="Pfam" id="PF08446">
    <property type="entry name" value="PAS_2"/>
    <property type="match status" value="1"/>
</dbReference>
<dbReference type="InterPro" id="IPR001610">
    <property type="entry name" value="PAC"/>
</dbReference>
<dbReference type="InterPro" id="IPR036890">
    <property type="entry name" value="HATPase_C_sf"/>
</dbReference>
<dbReference type="InterPro" id="IPR003594">
    <property type="entry name" value="HATPase_dom"/>
</dbReference>
<reference evidence="15 16" key="1">
    <citation type="submission" date="2018-06" db="EMBL/GenBank/DDBJ databases">
        <title>Genomic Encyclopedia of Type Strains, Phase IV (KMG-IV): sequencing the most valuable type-strain genomes for metagenomic binning, comparative biology and taxonomic classification.</title>
        <authorList>
            <person name="Goeker M."/>
        </authorList>
    </citation>
    <scope>NUCLEOTIDE SEQUENCE [LARGE SCALE GENOMIC DNA]</scope>
    <source>
        <strain evidence="15 16">DSM 24875</strain>
    </source>
</reference>
<dbReference type="SMART" id="SM00388">
    <property type="entry name" value="HisKA"/>
    <property type="match status" value="1"/>
</dbReference>
<keyword evidence="9" id="KW-0157">Chromophore</keyword>
<dbReference type="Gene3D" id="3.30.450.270">
    <property type="match status" value="1"/>
</dbReference>
<feature type="region of interest" description="Disordered" evidence="11">
    <location>
        <begin position="1234"/>
        <end position="1253"/>
    </location>
</feature>
<dbReference type="PANTHER" id="PTHR43304:SF1">
    <property type="entry name" value="PAC DOMAIN-CONTAINING PROTEIN"/>
    <property type="match status" value="1"/>
</dbReference>
<keyword evidence="7" id="KW-0808">Transferase</keyword>
<dbReference type="GO" id="GO:0000155">
    <property type="term" value="F:phosphorelay sensor kinase activity"/>
    <property type="evidence" value="ECO:0007669"/>
    <property type="project" value="InterPro"/>
</dbReference>
<gene>
    <name evidence="15" type="ORF">DFR50_1369</name>
</gene>
<feature type="domain" description="Phytochrome chromophore attachment site" evidence="12">
    <location>
        <begin position="137"/>
        <end position="297"/>
    </location>
</feature>
<evidence type="ECO:0000256" key="10">
    <source>
        <dbReference type="ARBA" id="ARBA00023170"/>
    </source>
</evidence>
<dbReference type="Pfam" id="PF01590">
    <property type="entry name" value="GAF"/>
    <property type="match status" value="1"/>
</dbReference>
<dbReference type="InterPro" id="IPR003018">
    <property type="entry name" value="GAF"/>
</dbReference>
<evidence type="ECO:0000313" key="16">
    <source>
        <dbReference type="Proteomes" id="UP000253529"/>
    </source>
</evidence>
<dbReference type="EC" id="2.7.13.3" evidence="3"/>
<evidence type="ECO:0000256" key="4">
    <source>
        <dbReference type="ARBA" id="ARBA00022543"/>
    </source>
</evidence>
<dbReference type="AlphaFoldDB" id="A0A366ERW2"/>
<dbReference type="SMART" id="SM00091">
    <property type="entry name" value="PAS"/>
    <property type="match status" value="5"/>
</dbReference>
<dbReference type="Pfam" id="PF13426">
    <property type="entry name" value="PAS_9"/>
    <property type="match status" value="2"/>
</dbReference>
<dbReference type="PROSITE" id="PS50109">
    <property type="entry name" value="HIS_KIN"/>
    <property type="match status" value="1"/>
</dbReference>
<dbReference type="SMART" id="SM00086">
    <property type="entry name" value="PAC"/>
    <property type="match status" value="3"/>
</dbReference>
<dbReference type="InterPro" id="IPR036097">
    <property type="entry name" value="HisK_dim/P_sf"/>
</dbReference>
<evidence type="ECO:0000259" key="12">
    <source>
        <dbReference type="PROSITE" id="PS50046"/>
    </source>
</evidence>
<dbReference type="SUPFAM" id="SSF55785">
    <property type="entry name" value="PYP-like sensor domain (PAS domain)"/>
    <property type="match status" value="5"/>
</dbReference>
<dbReference type="PROSITE" id="PS50112">
    <property type="entry name" value="PAS"/>
    <property type="match status" value="3"/>
</dbReference>
<protein>
    <recommendedName>
        <fullName evidence="3">histidine kinase</fullName>
        <ecNumber evidence="3">2.7.13.3</ecNumber>
    </recommendedName>
</protein>
<accession>A0A366ERW2</accession>
<dbReference type="SUPFAM" id="SSF55874">
    <property type="entry name" value="ATPase domain of HSP90 chaperone/DNA topoisomerase II/histidine kinase"/>
    <property type="match status" value="1"/>
</dbReference>
<dbReference type="InterPro" id="IPR029016">
    <property type="entry name" value="GAF-like_dom_sf"/>
</dbReference>
<proteinExistence type="inferred from homology"/>
<feature type="domain" description="Histidine kinase" evidence="13">
    <location>
        <begin position="1020"/>
        <end position="1241"/>
    </location>
</feature>
<feature type="domain" description="PAS" evidence="14">
    <location>
        <begin position="753"/>
        <end position="830"/>
    </location>
</feature>
<sequence>MAWIDTTDCENEPIRYPGSVMPHGALLVLSADASAIEAVSGSCADILGLRPDRLIGAAVRDVFDASAVGDLLRSPSPGLRSPAALSLNGRALAARVHGNASGRLLVDLEPADGPPAVGSDMLYALRRGIDASRRLSDLNAICQSAAELVREVTGYDRVMVCRFDAAWTGEVVAEAHAPGLKAYLGLNCPASDIPKPARDAIRTMGVRMIVDVQGAPSPLLGSGEPRSIDLGVSSLRSASPVQIRRLKAMGVGATLVGALVCGDKLWGLVSCQHQSGPKYLGPGARDALAWACQDLAALLDATETRRLRERERELAALRRHLLAGVRSSDLRSQVRDGDPTALLGAVGADGFALLVGDRVDVRGVTPSIERLRRLLRLREARASDPMVFASSALARDLGDGDGDDGLAGALFVSDPRFPEVAMVWFRRERRQTIRWAGDPDRPHPAGADGRLGPPASFDPFLQEIAGTSLDWTPAEQASARELGSLIEIECLRKEQAFFEAVLNSSPDSTAILDGRGRIVHSNAAWNEFAGAGGGPESAARRFGLGRSNLLDVDEDDLERERAETARAGVDAVSRGDRAFFSLDYPRHSATERRWFQMRVYPVRAPGDGVVVAHQDVTESKQLELELRQSQQRFEALYHSGLLGITSWNMDGKLLDANDRYLQMIGYSRDDMKAGLINLFNITPPAFRAITQESMKELTTTGVNSKPYEKVYIRKDGSRVPILMASVMLDAVNAVGFVLDLTAQKKAQEALHASKERFRLLVEEAPDAILLYNFDRGQVVATNRAAERLLSASRDEILGRELRDLLAREQPDGRPAAETLAEHGRRALAGEEITFERRIRRLSGEERLCRTTLVRLRSDARLLRISLLDITESKALEIKLRQSQQRFDALYRSGPVGVMMSTMDGQVTDANDRFLQMVGYSRDDLEAGLLNWKAMTPPEFAEINARSLAELKDFGSNRLPYENEYIRKNGSRIPILMNIVLLDGFNGVSFILDLTERKLAERHSQIIFAERIGIMRSMAAGLAHEINQPLTATRSFLGSARQLLALPPERRPVPIETALDEAADNLTRAGEILSRLREFIAHGEPDKSFVRLHDLIRESVDLVAQTAGRRGIEITLQPGAADDRTVADPVQIGQVLVNLLENAQEAIHEPIQAAVGKGRATIVVSTASTETQIRVDVADTGQGLSDAVKGHLFEPFVTSKAKGMGVGLVISRAIIEAHNGQLRARSNEHGGATFSFSLPLATEPDSRGRSDDSV</sequence>
<dbReference type="Pfam" id="PF02518">
    <property type="entry name" value="HATPase_c"/>
    <property type="match status" value="1"/>
</dbReference>
<dbReference type="InterPro" id="IPR005467">
    <property type="entry name" value="His_kinase_dom"/>
</dbReference>
<comment type="caution">
    <text evidence="15">The sequence shown here is derived from an EMBL/GenBank/DDBJ whole genome shotgun (WGS) entry which is preliminary data.</text>
</comment>
<dbReference type="EMBL" id="QNRK01000036">
    <property type="protein sequence ID" value="RBP05121.1"/>
    <property type="molecule type" value="Genomic_DNA"/>
</dbReference>
<dbReference type="OrthoDB" id="9789238at2"/>
<keyword evidence="8" id="KW-0418">Kinase</keyword>
<feature type="compositionally biased region" description="Basic and acidic residues" evidence="11">
    <location>
        <begin position="1243"/>
        <end position="1253"/>
    </location>
</feature>
<dbReference type="Proteomes" id="UP000253529">
    <property type="component" value="Unassembled WGS sequence"/>
</dbReference>
<evidence type="ECO:0000256" key="1">
    <source>
        <dbReference type="ARBA" id="ARBA00000085"/>
    </source>
</evidence>
<dbReference type="SMART" id="SM00065">
    <property type="entry name" value="GAF"/>
    <property type="match status" value="1"/>
</dbReference>
<dbReference type="Pfam" id="PF00360">
    <property type="entry name" value="PHY"/>
    <property type="match status" value="1"/>
</dbReference>
<dbReference type="Gene3D" id="3.30.450.40">
    <property type="match status" value="1"/>
</dbReference>
<feature type="domain" description="PAS" evidence="14">
    <location>
        <begin position="882"/>
        <end position="924"/>
    </location>
</feature>
<evidence type="ECO:0000256" key="2">
    <source>
        <dbReference type="ARBA" id="ARBA00006402"/>
    </source>
</evidence>
<dbReference type="InterPro" id="IPR013515">
    <property type="entry name" value="Phytochrome_cen-reg"/>
</dbReference>
<evidence type="ECO:0000259" key="14">
    <source>
        <dbReference type="PROSITE" id="PS50112"/>
    </source>
</evidence>
<dbReference type="InterPro" id="IPR052162">
    <property type="entry name" value="Sensor_kinase/Photoreceptor"/>
</dbReference>
<evidence type="ECO:0000256" key="8">
    <source>
        <dbReference type="ARBA" id="ARBA00022777"/>
    </source>
</evidence>
<dbReference type="InterPro" id="IPR035965">
    <property type="entry name" value="PAS-like_dom_sf"/>
</dbReference>
<organism evidence="15 16">
    <name type="scientific">Roseiarcus fermentans</name>
    <dbReference type="NCBI Taxonomy" id="1473586"/>
    <lineage>
        <taxon>Bacteria</taxon>
        <taxon>Pseudomonadati</taxon>
        <taxon>Pseudomonadota</taxon>
        <taxon>Alphaproteobacteria</taxon>
        <taxon>Hyphomicrobiales</taxon>
        <taxon>Roseiarcaceae</taxon>
        <taxon>Roseiarcus</taxon>
    </lineage>
</organism>
<dbReference type="Pfam" id="PF00989">
    <property type="entry name" value="PAS"/>
    <property type="match status" value="1"/>
</dbReference>
<dbReference type="InterPro" id="IPR013656">
    <property type="entry name" value="PAS_4"/>
</dbReference>
<keyword evidence="10" id="KW-0675">Receptor</keyword>
<keyword evidence="6" id="KW-0716">Sensory transduction</keyword>
<comment type="similarity">
    <text evidence="2">In the N-terminal section; belongs to the phytochrome family.</text>
</comment>